<gene>
    <name evidence="3" type="ORF">ACFODZ_09440</name>
</gene>
<dbReference type="SMART" id="SM00710">
    <property type="entry name" value="PbH1"/>
    <property type="match status" value="6"/>
</dbReference>
<feature type="chain" id="PRO_5046162768" description="DUF7452 domain-containing protein" evidence="1">
    <location>
        <begin position="19"/>
        <end position="673"/>
    </location>
</feature>
<dbReference type="InterPro" id="IPR055875">
    <property type="entry name" value="DUF7452"/>
</dbReference>
<dbReference type="Pfam" id="PF24249">
    <property type="entry name" value="DUF7452"/>
    <property type="match status" value="2"/>
</dbReference>
<dbReference type="Proteomes" id="UP001595533">
    <property type="component" value="Unassembled WGS sequence"/>
</dbReference>
<protein>
    <recommendedName>
        <fullName evidence="2">DUF7452 domain-containing protein</fullName>
    </recommendedName>
</protein>
<feature type="domain" description="DUF7452" evidence="2">
    <location>
        <begin position="552"/>
        <end position="655"/>
    </location>
</feature>
<reference evidence="4" key="1">
    <citation type="journal article" date="2019" name="Int. J. Syst. Evol. Microbiol.">
        <title>The Global Catalogue of Microorganisms (GCM) 10K type strain sequencing project: providing services to taxonomists for standard genome sequencing and annotation.</title>
        <authorList>
            <consortium name="The Broad Institute Genomics Platform"/>
            <consortium name="The Broad Institute Genome Sequencing Center for Infectious Disease"/>
            <person name="Wu L."/>
            <person name="Ma J."/>
        </authorList>
    </citation>
    <scope>NUCLEOTIDE SEQUENCE [LARGE SCALE GENOMIC DNA]</scope>
    <source>
        <strain evidence="4">KCTC 42953</strain>
    </source>
</reference>
<evidence type="ECO:0000259" key="2">
    <source>
        <dbReference type="Pfam" id="PF24249"/>
    </source>
</evidence>
<feature type="domain" description="DUF7452" evidence="2">
    <location>
        <begin position="417"/>
        <end position="492"/>
    </location>
</feature>
<comment type="caution">
    <text evidence="3">The sequence shown here is derived from an EMBL/GenBank/DDBJ whole genome shotgun (WGS) entry which is preliminary data.</text>
</comment>
<dbReference type="SUPFAM" id="SSF51126">
    <property type="entry name" value="Pectin lyase-like"/>
    <property type="match status" value="1"/>
</dbReference>
<proteinExistence type="predicted"/>
<name>A0ABV7J8J5_9GAMM</name>
<dbReference type="InterPro" id="IPR006626">
    <property type="entry name" value="PbH1"/>
</dbReference>
<sequence>MKYLILLITICWAISSQALTDWPAGPAPCNGTLQACVDGVSEGEVIRLNTNNLIFETITVFNQVSLVAGNGYQPQFGIGHGIEISAAANTERTIRIEGLTFNSGRISYHHFSGSVADVNLVIRHNQILNNNFESEAIRVINSSNNHVSLTIDYNHITYERSTSSSEPRGAINIRTGSASSTTLGTTDGRIYGNTLSAKGAASVGIGIFNYTDTTANLNIAGNEITGGADGGILIERPTGNGTSSVNIGNNAFYQLPDHSLNKGVRLNGLSGEIDADVVNNSMIGVYDGLYARESAGATVGVYFYNNLITRGGTPVNMNAGTQMTNDHNLFHANSFVDPDFVPGPAHITSNPLIMGLYNGRLRSDSPAIETGEGLALLTLGGTPLVDADGTNRFKKGNDSPGAQLIDIGAYEFGDVYFSHEASSGSSHISNLDHPNINGNSSLDDIHITSNYSPPGETGVYNNDHEGIYYSSGLWRIFNQGITDIAAGASFNVHQFGNITNTIEHTATDAASSSTLLDHSSLNNQPDRIVQVTQHWTGTYNPHPIGAFYFGTRWVINNFDLVNIPVGANFNIHSQPPSKSAWIHRVSAANKSGHITYLNNPLINGVACAELQVTQSGAEGVFNDAPIGVWFAGNSWTIYNQDISDMPENSAFYINVNPAQIAECTDLIFANGLD</sequence>
<dbReference type="RefSeq" id="WP_077411171.1">
    <property type="nucleotide sequence ID" value="NZ_JBHRTS010000004.1"/>
</dbReference>
<evidence type="ECO:0000256" key="1">
    <source>
        <dbReference type="SAM" id="SignalP"/>
    </source>
</evidence>
<accession>A0ABV7J8J5</accession>
<dbReference type="InterPro" id="IPR011050">
    <property type="entry name" value="Pectin_lyase_fold/virulence"/>
</dbReference>
<dbReference type="EMBL" id="JBHRTS010000004">
    <property type="protein sequence ID" value="MFC3194463.1"/>
    <property type="molecule type" value="Genomic_DNA"/>
</dbReference>
<evidence type="ECO:0000313" key="4">
    <source>
        <dbReference type="Proteomes" id="UP001595533"/>
    </source>
</evidence>
<keyword evidence="1" id="KW-0732">Signal</keyword>
<organism evidence="3 4">
    <name type="scientific">Marinicella sediminis</name>
    <dbReference type="NCBI Taxonomy" id="1792834"/>
    <lineage>
        <taxon>Bacteria</taxon>
        <taxon>Pseudomonadati</taxon>
        <taxon>Pseudomonadota</taxon>
        <taxon>Gammaproteobacteria</taxon>
        <taxon>Lysobacterales</taxon>
        <taxon>Marinicellaceae</taxon>
        <taxon>Marinicella</taxon>
    </lineage>
</organism>
<feature type="signal peptide" evidence="1">
    <location>
        <begin position="1"/>
        <end position="18"/>
    </location>
</feature>
<keyword evidence="4" id="KW-1185">Reference proteome</keyword>
<evidence type="ECO:0000313" key="3">
    <source>
        <dbReference type="EMBL" id="MFC3194463.1"/>
    </source>
</evidence>